<evidence type="ECO:0000313" key="1">
    <source>
        <dbReference type="EMBL" id="MBF4553321.1"/>
    </source>
</evidence>
<protein>
    <recommendedName>
        <fullName evidence="3">DUF695 domain-containing protein</fullName>
    </recommendedName>
</protein>
<evidence type="ECO:0000313" key="2">
    <source>
        <dbReference type="Proteomes" id="UP000635902"/>
    </source>
</evidence>
<dbReference type="EMBL" id="JADKMY010000001">
    <property type="protein sequence ID" value="MBF4553321.1"/>
    <property type="molecule type" value="Genomic_DNA"/>
</dbReference>
<keyword evidence="2" id="KW-1185">Reference proteome</keyword>
<evidence type="ECO:0008006" key="3">
    <source>
        <dbReference type="Google" id="ProtNLM"/>
    </source>
</evidence>
<comment type="caution">
    <text evidence="1">The sequence shown here is derived from an EMBL/GenBank/DDBJ whole genome shotgun (WGS) entry which is preliminary data.</text>
</comment>
<sequence length="299" mass="33769">MEFWQWWQETGAQRWEQAIRERTPADDALIQETNEHVDGIGPNLAFEFHPGRNTPFGLTVTAQGYAENRAVARRWLNAAPASDIWEFYDLRQPTPGFSISLGEATVSTDDLRFRLNPGDSVLNVDVYHPGITEPNLGFLLLDSAFGERNVEMWFGEINFATEPGPELTVADVNAEIAQLEARFPTMGEGTWRLYESNQGEEHYVARVRPPLHPLSDPLKEIHVRVEIAGVEEKSAEELWDIEDRLEAIEGARLVAVETLTGVRTFHLYAVRECVEQFGAFGHGEAVVDPGWVQVSHLRF</sequence>
<dbReference type="Proteomes" id="UP000635902">
    <property type="component" value="Unassembled WGS sequence"/>
</dbReference>
<reference evidence="1 2" key="1">
    <citation type="submission" date="2020-10" db="EMBL/GenBank/DDBJ databases">
        <title>Novel species in genus Corynebacterium.</title>
        <authorList>
            <person name="Zhang G."/>
        </authorList>
    </citation>
    <scope>NUCLEOTIDE SEQUENCE [LARGE SCALE GENOMIC DNA]</scope>
    <source>
        <strain evidence="1 2">DSM 45110</strain>
    </source>
</reference>
<gene>
    <name evidence="1" type="ORF">IRY30_04385</name>
</gene>
<dbReference type="RefSeq" id="WP_194556141.1">
    <property type="nucleotide sequence ID" value="NZ_JADKMY010000001.1"/>
</dbReference>
<name>A0ABR9ZIQ3_9CORY</name>
<proteinExistence type="predicted"/>
<accession>A0ABR9ZIQ3</accession>
<organism evidence="1 2">
    <name type="scientific">Corynebacterium suicordis DSM 45110</name>
    <dbReference type="NCBI Taxonomy" id="1121369"/>
    <lineage>
        <taxon>Bacteria</taxon>
        <taxon>Bacillati</taxon>
        <taxon>Actinomycetota</taxon>
        <taxon>Actinomycetes</taxon>
        <taxon>Mycobacteriales</taxon>
        <taxon>Corynebacteriaceae</taxon>
        <taxon>Corynebacterium</taxon>
    </lineage>
</organism>